<feature type="transmembrane region" description="Helical" evidence="6">
    <location>
        <begin position="186"/>
        <end position="208"/>
    </location>
</feature>
<feature type="transmembrane region" description="Helical" evidence="6">
    <location>
        <begin position="158"/>
        <end position="180"/>
    </location>
</feature>
<proteinExistence type="predicted"/>
<dbReference type="PANTHER" id="PTHR23501:SF154">
    <property type="entry name" value="MULTIDRUG-EFFLUX TRANSPORTER RV1634-RELATED"/>
    <property type="match status" value="1"/>
</dbReference>
<keyword evidence="2 6" id="KW-0812">Transmembrane</keyword>
<dbReference type="PROSITE" id="PS50850">
    <property type="entry name" value="MFS"/>
    <property type="match status" value="1"/>
</dbReference>
<sequence>MTTARTSDAAQPTPTAQAPTATRRPAREPLGSTPILVGMIALVSLGAFEALAVSTAMPVIAEALDGLSLFATAFAITLATSVMGMVLAGRSTDRGGAGPALLGGVGVFVAGLLLAGLAPSMGVLIVGRALQGLGSGAYIVALYVVVARTFDGNARARVLAMFSAAWVIPSLVGPLVAGFVVEHAGWRWVFLSVAILAVPATALLASAVRSTSAQTLVLPDDAGDQGAAGSGRLWWAGAASAGIALMSLGSQNHALGGYAMIGAGAATVLVSGPRLLPRGTLRAARGLPTVIALRGLVAAAFFAAEVFLPLILQHDRGFSPARSGIILTAGAVTWSLGAILRSRLHWTNVTFLRAGTTLIAAGIVVVSLLVVPAVSPYTAIGGWALAGLGIGMVYPTLALLVFDLSPVRAQGTNTSALQVADALTSAFVLAIVGTATTWLVTAHGTTGYLGGFVLTAVLALTAVAISGRIAEKGV</sequence>
<dbReference type="STRING" id="1814289.SAMN05216410_1821"/>
<feature type="transmembrane region" description="Helical" evidence="6">
    <location>
        <begin position="33"/>
        <end position="61"/>
    </location>
</feature>
<feature type="transmembrane region" description="Helical" evidence="6">
    <location>
        <begin position="380"/>
        <end position="402"/>
    </location>
</feature>
<dbReference type="GO" id="GO:0022857">
    <property type="term" value="F:transmembrane transporter activity"/>
    <property type="evidence" value="ECO:0007669"/>
    <property type="project" value="InterPro"/>
</dbReference>
<feature type="transmembrane region" description="Helical" evidence="6">
    <location>
        <begin position="255"/>
        <end position="276"/>
    </location>
</feature>
<evidence type="ECO:0000313" key="8">
    <source>
        <dbReference type="EMBL" id="SDC40946.1"/>
    </source>
</evidence>
<comment type="subcellular location">
    <subcellularLocation>
        <location evidence="1">Cell membrane</location>
        <topology evidence="1">Multi-pass membrane protein</topology>
    </subcellularLocation>
</comment>
<accession>A0A1G6LED9</accession>
<dbReference type="Gene3D" id="1.20.1720.10">
    <property type="entry name" value="Multidrug resistance protein D"/>
    <property type="match status" value="1"/>
</dbReference>
<dbReference type="Gene3D" id="1.20.1250.20">
    <property type="entry name" value="MFS general substrate transporter like domains"/>
    <property type="match status" value="1"/>
</dbReference>
<dbReference type="EMBL" id="FMYH01000002">
    <property type="protein sequence ID" value="SDC40946.1"/>
    <property type="molecule type" value="Genomic_DNA"/>
</dbReference>
<evidence type="ECO:0000256" key="5">
    <source>
        <dbReference type="SAM" id="MobiDB-lite"/>
    </source>
</evidence>
<dbReference type="SUPFAM" id="SSF103473">
    <property type="entry name" value="MFS general substrate transporter"/>
    <property type="match status" value="1"/>
</dbReference>
<evidence type="ECO:0000256" key="6">
    <source>
        <dbReference type="SAM" id="Phobius"/>
    </source>
</evidence>
<dbReference type="InterPro" id="IPR011701">
    <property type="entry name" value="MFS"/>
</dbReference>
<dbReference type="InterPro" id="IPR020846">
    <property type="entry name" value="MFS_dom"/>
</dbReference>
<feature type="transmembrane region" description="Helical" evidence="6">
    <location>
        <begin position="422"/>
        <end position="441"/>
    </location>
</feature>
<feature type="transmembrane region" description="Helical" evidence="6">
    <location>
        <begin position="67"/>
        <end position="88"/>
    </location>
</feature>
<dbReference type="PANTHER" id="PTHR23501">
    <property type="entry name" value="MAJOR FACILITATOR SUPERFAMILY"/>
    <property type="match status" value="1"/>
</dbReference>
<keyword evidence="9" id="KW-1185">Reference proteome</keyword>
<feature type="transmembrane region" description="Helical" evidence="6">
    <location>
        <begin position="324"/>
        <end position="340"/>
    </location>
</feature>
<evidence type="ECO:0000256" key="3">
    <source>
        <dbReference type="ARBA" id="ARBA00022989"/>
    </source>
</evidence>
<dbReference type="Pfam" id="PF07690">
    <property type="entry name" value="MFS_1"/>
    <property type="match status" value="1"/>
</dbReference>
<feature type="domain" description="Major facilitator superfamily (MFS) profile" evidence="7">
    <location>
        <begin position="35"/>
        <end position="474"/>
    </location>
</feature>
<reference evidence="8 9" key="1">
    <citation type="submission" date="2016-09" db="EMBL/GenBank/DDBJ databases">
        <authorList>
            <person name="Capua I."/>
            <person name="De Benedictis P."/>
            <person name="Joannis T."/>
            <person name="Lombin L.H."/>
            <person name="Cattoli G."/>
        </authorList>
    </citation>
    <scope>NUCLEOTIDE SEQUENCE [LARGE SCALE GENOMIC DNA]</scope>
    <source>
        <strain evidence="8 9">ISLP-3</strain>
    </source>
</reference>
<feature type="compositionally biased region" description="Low complexity" evidence="5">
    <location>
        <begin position="9"/>
        <end position="23"/>
    </location>
</feature>
<evidence type="ECO:0000313" key="9">
    <source>
        <dbReference type="Proteomes" id="UP000199039"/>
    </source>
</evidence>
<dbReference type="AlphaFoldDB" id="A0A1G6LED9"/>
<dbReference type="OrthoDB" id="9778875at2"/>
<feature type="transmembrane region" description="Helical" evidence="6">
    <location>
        <begin position="447"/>
        <end position="470"/>
    </location>
</feature>
<evidence type="ECO:0000256" key="2">
    <source>
        <dbReference type="ARBA" id="ARBA00022692"/>
    </source>
</evidence>
<feature type="transmembrane region" description="Helical" evidence="6">
    <location>
        <begin position="125"/>
        <end position="146"/>
    </location>
</feature>
<dbReference type="InterPro" id="IPR036259">
    <property type="entry name" value="MFS_trans_sf"/>
</dbReference>
<organism evidence="8 9">
    <name type="scientific">Sanguibacter gelidistatuariae</name>
    <dbReference type="NCBI Taxonomy" id="1814289"/>
    <lineage>
        <taxon>Bacteria</taxon>
        <taxon>Bacillati</taxon>
        <taxon>Actinomycetota</taxon>
        <taxon>Actinomycetes</taxon>
        <taxon>Micrococcales</taxon>
        <taxon>Sanguibacteraceae</taxon>
        <taxon>Sanguibacter</taxon>
    </lineage>
</organism>
<feature type="transmembrane region" description="Helical" evidence="6">
    <location>
        <begin position="352"/>
        <end position="374"/>
    </location>
</feature>
<dbReference type="GO" id="GO:0005886">
    <property type="term" value="C:plasma membrane"/>
    <property type="evidence" value="ECO:0007669"/>
    <property type="project" value="UniProtKB-SubCell"/>
</dbReference>
<feature type="transmembrane region" description="Helical" evidence="6">
    <location>
        <begin position="233"/>
        <end position="249"/>
    </location>
</feature>
<evidence type="ECO:0000256" key="1">
    <source>
        <dbReference type="ARBA" id="ARBA00004651"/>
    </source>
</evidence>
<feature type="transmembrane region" description="Helical" evidence="6">
    <location>
        <begin position="288"/>
        <end position="312"/>
    </location>
</feature>
<gene>
    <name evidence="8" type="ORF">SAMN05216410_1821</name>
</gene>
<feature type="region of interest" description="Disordered" evidence="5">
    <location>
        <begin position="1"/>
        <end position="29"/>
    </location>
</feature>
<evidence type="ECO:0000256" key="4">
    <source>
        <dbReference type="ARBA" id="ARBA00023136"/>
    </source>
</evidence>
<protein>
    <submittedName>
        <fullName evidence="8">Major Facilitator Superfamily protein</fullName>
    </submittedName>
</protein>
<feature type="transmembrane region" description="Helical" evidence="6">
    <location>
        <begin position="100"/>
        <end position="119"/>
    </location>
</feature>
<evidence type="ECO:0000259" key="7">
    <source>
        <dbReference type="PROSITE" id="PS50850"/>
    </source>
</evidence>
<name>A0A1G6LED9_9MICO</name>
<keyword evidence="3 6" id="KW-1133">Transmembrane helix</keyword>
<dbReference type="Proteomes" id="UP000199039">
    <property type="component" value="Unassembled WGS sequence"/>
</dbReference>
<keyword evidence="4 6" id="KW-0472">Membrane</keyword>
<dbReference type="RefSeq" id="WP_093182480.1">
    <property type="nucleotide sequence ID" value="NZ_FMYH01000002.1"/>
</dbReference>